<name>A0AAE4B6U1_9RHOB</name>
<dbReference type="RefSeq" id="WP_306736053.1">
    <property type="nucleotide sequence ID" value="NZ_JANHAX010000003.1"/>
</dbReference>
<organism evidence="5 6">
    <name type="scientific">Marimonas arenosa</name>
    <dbReference type="NCBI Taxonomy" id="1795305"/>
    <lineage>
        <taxon>Bacteria</taxon>
        <taxon>Pseudomonadati</taxon>
        <taxon>Pseudomonadota</taxon>
        <taxon>Alphaproteobacteria</taxon>
        <taxon>Rhodobacterales</taxon>
        <taxon>Paracoccaceae</taxon>
        <taxon>Marimonas</taxon>
    </lineage>
</organism>
<gene>
    <name evidence="5" type="ORF">NO357_12820</name>
</gene>
<dbReference type="EMBL" id="JANHAX010000003">
    <property type="protein sequence ID" value="MDQ2090786.1"/>
    <property type="molecule type" value="Genomic_DNA"/>
</dbReference>
<reference evidence="5" key="2">
    <citation type="submission" date="2023-02" db="EMBL/GenBank/DDBJ databases">
        <title>'Rhodoalgimonas zhirmunskyi' gen. nov., isolated from a red alga.</title>
        <authorList>
            <person name="Nedashkovskaya O.I."/>
            <person name="Otstavnykh N.Y."/>
            <person name="Bystritskaya E.P."/>
            <person name="Balabanova L.A."/>
            <person name="Isaeva M.P."/>
        </authorList>
    </citation>
    <scope>NUCLEOTIDE SEQUENCE</scope>
    <source>
        <strain evidence="5">KCTC 52189</strain>
    </source>
</reference>
<keyword evidence="6" id="KW-1185">Reference proteome</keyword>
<evidence type="ECO:0000256" key="3">
    <source>
        <dbReference type="SAM" id="Coils"/>
    </source>
</evidence>
<evidence type="ECO:0000313" key="6">
    <source>
        <dbReference type="Proteomes" id="UP001226762"/>
    </source>
</evidence>
<dbReference type="Pfam" id="PF05816">
    <property type="entry name" value="TelA"/>
    <property type="match status" value="1"/>
</dbReference>
<evidence type="ECO:0000256" key="2">
    <source>
        <dbReference type="PIRNR" id="PIRNR026508"/>
    </source>
</evidence>
<sequence length="400" mass="44304">MSTTIQQEAQKALALVEEVNAVVLPEPVAAEQVVALKDADPTVSKEIEARMGELDMSDTGSIVNFGSAAQAELQEISQAMLADVRNKDVGPAGDSLRDIVTTIRGFSVSELDVRRKRTWWEKLLGRAAPFAKFTARFETVQGQIDRITDNLLHHEHTLLKDIKSLDLLYEKTLTFYDELALYIAAGEERLRILDDDEIPAREAAVQAAPEDEQVMAAQELRDLRAARDDLERRVHDLKLTRQVTMQSLPSIRLVQENDKSLVTKINSTLVNTVPLWETQLAQAVTIQRSAEAAAAVRDANDLTNELLTANARNLRESNKMIREEMERGVFDIEAVKQANADLIGTIEESLQIADEGKKRRAAAEEELKKMETELRDTLAAAKARKTGLGDTAGTAVPEKG</sequence>
<feature type="region of interest" description="Disordered" evidence="4">
    <location>
        <begin position="380"/>
        <end position="400"/>
    </location>
</feature>
<evidence type="ECO:0000313" key="5">
    <source>
        <dbReference type="EMBL" id="MDQ2090786.1"/>
    </source>
</evidence>
<keyword evidence="3" id="KW-0175">Coiled coil</keyword>
<comment type="similarity">
    <text evidence="1 2">Belongs to the TelA family.</text>
</comment>
<accession>A0AAE4B6U1</accession>
<comment type="caution">
    <text evidence="5">The sequence shown here is derived from an EMBL/GenBank/DDBJ whole genome shotgun (WGS) entry which is preliminary data.</text>
</comment>
<dbReference type="AlphaFoldDB" id="A0AAE4B6U1"/>
<feature type="coiled-coil region" evidence="3">
    <location>
        <begin position="213"/>
        <end position="240"/>
    </location>
</feature>
<evidence type="ECO:0000256" key="4">
    <source>
        <dbReference type="SAM" id="MobiDB-lite"/>
    </source>
</evidence>
<dbReference type="Proteomes" id="UP001226762">
    <property type="component" value="Unassembled WGS sequence"/>
</dbReference>
<evidence type="ECO:0000256" key="1">
    <source>
        <dbReference type="ARBA" id="ARBA00005541"/>
    </source>
</evidence>
<dbReference type="PIRSF" id="PIRSF026508">
    <property type="entry name" value="TelA"/>
    <property type="match status" value="1"/>
</dbReference>
<protein>
    <submittedName>
        <fullName evidence="5">Toxic anion resistance protein</fullName>
    </submittedName>
</protein>
<proteinExistence type="inferred from homology"/>
<dbReference type="PANTHER" id="PTHR38432:SF1">
    <property type="entry name" value="TELA-LIKE PROTEIN SAOUHSC_01408"/>
    <property type="match status" value="1"/>
</dbReference>
<reference evidence="5" key="1">
    <citation type="submission" date="2022-07" db="EMBL/GenBank/DDBJ databases">
        <authorList>
            <person name="Otstavnykh N."/>
            <person name="Isaeva M."/>
            <person name="Bystritskaya E."/>
        </authorList>
    </citation>
    <scope>NUCLEOTIDE SEQUENCE</scope>
    <source>
        <strain evidence="5">KCTC 52189</strain>
    </source>
</reference>
<dbReference type="InterPro" id="IPR008863">
    <property type="entry name" value="Toxic_anion-R_TelA"/>
</dbReference>
<dbReference type="PANTHER" id="PTHR38432">
    <property type="entry name" value="TELA-LIKE PROTEIN SAOUHSC_01408"/>
    <property type="match status" value="1"/>
</dbReference>